<gene>
    <name evidence="4" type="ORF">DF286_01940</name>
</gene>
<dbReference type="PANTHER" id="PTHR13947">
    <property type="entry name" value="GNAT FAMILY N-ACETYLTRANSFERASE"/>
    <property type="match status" value="1"/>
</dbReference>
<dbReference type="InterPro" id="IPR036388">
    <property type="entry name" value="WH-like_DNA-bd_sf"/>
</dbReference>
<dbReference type="Pfam" id="PF00583">
    <property type="entry name" value="Acetyltransf_1"/>
    <property type="match status" value="1"/>
</dbReference>
<dbReference type="GO" id="GO:0008080">
    <property type="term" value="F:N-acetyltransferase activity"/>
    <property type="evidence" value="ECO:0007669"/>
    <property type="project" value="InterPro"/>
</dbReference>
<dbReference type="InterPro" id="IPR050769">
    <property type="entry name" value="NAT_camello-type"/>
</dbReference>
<dbReference type="Proteomes" id="UP000245916">
    <property type="component" value="Unassembled WGS sequence"/>
</dbReference>
<evidence type="ECO:0000313" key="4">
    <source>
        <dbReference type="EMBL" id="PWG01766.1"/>
    </source>
</evidence>
<reference evidence="4 5" key="1">
    <citation type="submission" date="2018-05" db="EMBL/GenBank/DDBJ databases">
        <title>Genome of Sphingosinicella humi QZX222.</title>
        <authorList>
            <person name="Qiao Z."/>
            <person name="Wang G."/>
        </authorList>
    </citation>
    <scope>NUCLEOTIDE SEQUENCE [LARGE SCALE GENOMIC DNA]</scope>
    <source>
        <strain evidence="4 5">QZX222</strain>
    </source>
</reference>
<dbReference type="InterPro" id="IPR000182">
    <property type="entry name" value="GNAT_dom"/>
</dbReference>
<evidence type="ECO:0000256" key="1">
    <source>
        <dbReference type="ARBA" id="ARBA00022679"/>
    </source>
</evidence>
<proteinExistence type="predicted"/>
<dbReference type="Pfam" id="PF12802">
    <property type="entry name" value="MarR_2"/>
    <property type="match status" value="1"/>
</dbReference>
<dbReference type="PROSITE" id="PS51186">
    <property type="entry name" value="GNAT"/>
    <property type="match status" value="1"/>
</dbReference>
<dbReference type="Gene3D" id="3.40.630.30">
    <property type="match status" value="1"/>
</dbReference>
<organism evidence="4 5">
    <name type="scientific">Allosphingosinicella humi</name>
    <dbReference type="NCBI Taxonomy" id="2068657"/>
    <lineage>
        <taxon>Bacteria</taxon>
        <taxon>Pseudomonadati</taxon>
        <taxon>Pseudomonadota</taxon>
        <taxon>Alphaproteobacteria</taxon>
        <taxon>Sphingomonadales</taxon>
        <taxon>Sphingomonadaceae</taxon>
        <taxon>Allosphingosinicella</taxon>
    </lineage>
</organism>
<dbReference type="RefSeq" id="WP_109269905.1">
    <property type="nucleotide sequence ID" value="NZ_QFFF01000001.1"/>
</dbReference>
<dbReference type="Gene3D" id="1.10.10.10">
    <property type="entry name" value="Winged helix-like DNA-binding domain superfamily/Winged helix DNA-binding domain"/>
    <property type="match status" value="1"/>
</dbReference>
<keyword evidence="1" id="KW-0808">Transferase</keyword>
<dbReference type="InterPro" id="IPR016181">
    <property type="entry name" value="Acyl_CoA_acyltransferase"/>
</dbReference>
<dbReference type="InterPro" id="IPR000835">
    <property type="entry name" value="HTH_MarR-typ"/>
</dbReference>
<dbReference type="SMART" id="SM00347">
    <property type="entry name" value="HTH_MARR"/>
    <property type="match status" value="1"/>
</dbReference>
<keyword evidence="5" id="KW-1185">Reference proteome</keyword>
<dbReference type="EMBL" id="QFFF01000001">
    <property type="protein sequence ID" value="PWG01766.1"/>
    <property type="molecule type" value="Genomic_DNA"/>
</dbReference>
<dbReference type="OrthoDB" id="273614at2"/>
<feature type="domain" description="N-acetyltransferase" evidence="3">
    <location>
        <begin position="145"/>
        <end position="301"/>
    </location>
</feature>
<name>A0A2U2J0A5_9SPHN</name>
<accession>A0A2U2J0A5</accession>
<evidence type="ECO:0000313" key="5">
    <source>
        <dbReference type="Proteomes" id="UP000245916"/>
    </source>
</evidence>
<evidence type="ECO:0000259" key="2">
    <source>
        <dbReference type="PROSITE" id="PS50995"/>
    </source>
</evidence>
<protein>
    <submittedName>
        <fullName evidence="4">MarR family transcriptional regulator</fullName>
    </submittedName>
</protein>
<dbReference type="PANTHER" id="PTHR13947:SF37">
    <property type="entry name" value="LD18367P"/>
    <property type="match status" value="1"/>
</dbReference>
<feature type="domain" description="HTH marR-type" evidence="2">
    <location>
        <begin position="1"/>
        <end position="135"/>
    </location>
</feature>
<dbReference type="CDD" id="cd04301">
    <property type="entry name" value="NAT_SF"/>
    <property type="match status" value="1"/>
</dbReference>
<dbReference type="PROSITE" id="PS50995">
    <property type="entry name" value="HTH_MARR_2"/>
    <property type="match status" value="1"/>
</dbReference>
<dbReference type="InterPro" id="IPR036390">
    <property type="entry name" value="WH_DNA-bd_sf"/>
</dbReference>
<dbReference type="GO" id="GO:0003700">
    <property type="term" value="F:DNA-binding transcription factor activity"/>
    <property type="evidence" value="ECO:0007669"/>
    <property type="project" value="InterPro"/>
</dbReference>
<dbReference type="SUPFAM" id="SSF55729">
    <property type="entry name" value="Acyl-CoA N-acyltransferases (Nat)"/>
    <property type="match status" value="1"/>
</dbReference>
<comment type="caution">
    <text evidence="4">The sequence shown here is derived from an EMBL/GenBank/DDBJ whole genome shotgun (WGS) entry which is preliminary data.</text>
</comment>
<evidence type="ECO:0000259" key="3">
    <source>
        <dbReference type="PROSITE" id="PS51186"/>
    </source>
</evidence>
<dbReference type="SUPFAM" id="SSF46785">
    <property type="entry name" value="Winged helix' DNA-binding domain"/>
    <property type="match status" value="1"/>
</dbReference>
<sequence length="301" mass="33074">MSDAVTALRAFNRFHTRFVGALDAHYMRSDLSLAEARLLYEIAHREALTASELQAELGLDAGYVSRLLRRLQARGWISRGRGKDARRRPIAITPAGRAAFGALDRRTRAEVETRLAPLGTTDRETLVKALETAQALLGGGEGADWTLRTFRPGDMGLIAARQSILYAEGWGWGRPMEILQGEITSAFLRDFQPGLEQCWVAERAGAMAGSVLLVDGGDNIAKLRLLYVEPWARGLGIGQALVAECIAFARAAGYAKMQLWTHSVLLSARRIYAAAGMTIVKTETHHVFGRPEEGEIWEMAL</sequence>
<dbReference type="AlphaFoldDB" id="A0A2U2J0A5"/>